<evidence type="ECO:0000313" key="2">
    <source>
        <dbReference type="Ensembl" id="ENSOTSP00005001954.1"/>
    </source>
</evidence>
<evidence type="ECO:0000256" key="1">
    <source>
        <dbReference type="SAM" id="Phobius"/>
    </source>
</evidence>
<feature type="transmembrane region" description="Helical" evidence="1">
    <location>
        <begin position="27"/>
        <end position="47"/>
    </location>
</feature>
<sequence length="72" mass="8484">MNPNLLAVKTVTGQHEDRQKCIKRSNLFVYFNLNFESFITCITLLIITSLSWENDFGNKEIIIIDWPESQEY</sequence>
<reference evidence="2" key="2">
    <citation type="submission" date="2025-09" db="UniProtKB">
        <authorList>
            <consortium name="Ensembl"/>
        </authorList>
    </citation>
    <scope>IDENTIFICATION</scope>
</reference>
<evidence type="ECO:0000313" key="3">
    <source>
        <dbReference type="Proteomes" id="UP000694402"/>
    </source>
</evidence>
<dbReference type="Ensembl" id="ENSOTST00005002191.2">
    <property type="protein sequence ID" value="ENSOTSP00005001954.1"/>
    <property type="gene ID" value="ENSOTSG00005001137.2"/>
</dbReference>
<dbReference type="AlphaFoldDB" id="A0A8C8C1T4"/>
<dbReference type="Proteomes" id="UP000694402">
    <property type="component" value="Unassembled WGS sequence"/>
</dbReference>
<reference evidence="2" key="1">
    <citation type="submission" date="2025-08" db="UniProtKB">
        <authorList>
            <consortium name="Ensembl"/>
        </authorList>
    </citation>
    <scope>IDENTIFICATION</scope>
</reference>
<proteinExistence type="predicted"/>
<keyword evidence="1" id="KW-1133">Transmembrane helix</keyword>
<keyword evidence="1" id="KW-0472">Membrane</keyword>
<keyword evidence="3" id="KW-1185">Reference proteome</keyword>
<keyword evidence="1" id="KW-0812">Transmembrane</keyword>
<accession>A0A8C8C1T4</accession>
<organism evidence="2 3">
    <name type="scientific">Oncorhynchus tshawytscha</name>
    <name type="common">Chinook salmon</name>
    <name type="synonym">Salmo tshawytscha</name>
    <dbReference type="NCBI Taxonomy" id="74940"/>
    <lineage>
        <taxon>Eukaryota</taxon>
        <taxon>Metazoa</taxon>
        <taxon>Chordata</taxon>
        <taxon>Craniata</taxon>
        <taxon>Vertebrata</taxon>
        <taxon>Euteleostomi</taxon>
        <taxon>Actinopterygii</taxon>
        <taxon>Neopterygii</taxon>
        <taxon>Teleostei</taxon>
        <taxon>Protacanthopterygii</taxon>
        <taxon>Salmoniformes</taxon>
        <taxon>Salmonidae</taxon>
        <taxon>Salmoninae</taxon>
        <taxon>Oncorhynchus</taxon>
    </lineage>
</organism>
<protein>
    <submittedName>
        <fullName evidence="2">Uncharacterized protein</fullName>
    </submittedName>
</protein>
<name>A0A8C8C1T4_ONCTS</name>